<name>A0A1D2M3J8_ORCCI</name>
<protein>
    <submittedName>
        <fullName evidence="2">Uncharacterized protein</fullName>
    </submittedName>
</protein>
<proteinExistence type="predicted"/>
<organism evidence="2 3">
    <name type="scientific">Orchesella cincta</name>
    <name type="common">Springtail</name>
    <name type="synonym">Podura cincta</name>
    <dbReference type="NCBI Taxonomy" id="48709"/>
    <lineage>
        <taxon>Eukaryota</taxon>
        <taxon>Metazoa</taxon>
        <taxon>Ecdysozoa</taxon>
        <taxon>Arthropoda</taxon>
        <taxon>Hexapoda</taxon>
        <taxon>Collembola</taxon>
        <taxon>Entomobryomorpha</taxon>
        <taxon>Entomobryoidea</taxon>
        <taxon>Orchesellidae</taxon>
        <taxon>Orchesellinae</taxon>
        <taxon>Orchesella</taxon>
    </lineage>
</organism>
<comment type="caution">
    <text evidence="2">The sequence shown here is derived from an EMBL/GenBank/DDBJ whole genome shotgun (WGS) entry which is preliminary data.</text>
</comment>
<accession>A0A1D2M3J8</accession>
<feature type="non-terminal residue" evidence="2">
    <location>
        <position position="1"/>
    </location>
</feature>
<feature type="transmembrane region" description="Helical" evidence="1">
    <location>
        <begin position="218"/>
        <end position="236"/>
    </location>
</feature>
<keyword evidence="1" id="KW-0472">Membrane</keyword>
<evidence type="ECO:0000313" key="3">
    <source>
        <dbReference type="Proteomes" id="UP000094527"/>
    </source>
</evidence>
<evidence type="ECO:0000256" key="1">
    <source>
        <dbReference type="SAM" id="Phobius"/>
    </source>
</evidence>
<reference evidence="2 3" key="1">
    <citation type="journal article" date="2016" name="Genome Biol. Evol.">
        <title>Gene Family Evolution Reflects Adaptation to Soil Environmental Stressors in the Genome of the Collembolan Orchesella cincta.</title>
        <authorList>
            <person name="Faddeeva-Vakhrusheva A."/>
            <person name="Derks M.F."/>
            <person name="Anvar S.Y."/>
            <person name="Agamennone V."/>
            <person name="Suring W."/>
            <person name="Smit S."/>
            <person name="van Straalen N.M."/>
            <person name="Roelofs D."/>
        </authorList>
    </citation>
    <scope>NUCLEOTIDE SEQUENCE [LARGE SCALE GENOMIC DNA]</scope>
    <source>
        <tissue evidence="2">Mixed pool</tissue>
    </source>
</reference>
<keyword evidence="1" id="KW-0812">Transmembrane</keyword>
<dbReference type="AlphaFoldDB" id="A0A1D2M3J8"/>
<dbReference type="EMBL" id="LJIJ01005086">
    <property type="protein sequence ID" value="ODM87548.1"/>
    <property type="molecule type" value="Genomic_DNA"/>
</dbReference>
<dbReference type="Proteomes" id="UP000094527">
    <property type="component" value="Unassembled WGS sequence"/>
</dbReference>
<keyword evidence="3" id="KW-1185">Reference proteome</keyword>
<evidence type="ECO:0000313" key="2">
    <source>
        <dbReference type="EMBL" id="ODM87548.1"/>
    </source>
</evidence>
<keyword evidence="1" id="KW-1133">Transmembrane helix</keyword>
<gene>
    <name evidence="2" type="ORF">Ocin01_19134</name>
</gene>
<sequence length="239" mass="27607">CRPISKFCKLIGIKSCPYFDIKRASRNDIISHFEKHSVEYKIAKMFEIYHDNFTTLRDHKRPFKWTPFIFSIGTTDTSPLFLFTGNMHIPMDHVSFACVQLWAAEQTKREDVMELNFWSKLTSLHIGWNIHAYSVQEAPFMLKDIPIKIPLQCVDNLFSGVQDEFGITAAIRSSGASSTRTRMRTVVRSPIVPMFVVGLPLPERKREVTSVDEQEGQGHMGTVLVILFVAFFIWLFQKR</sequence>